<dbReference type="RefSeq" id="WP_186276949.1">
    <property type="nucleotide sequence ID" value="NZ_CP046883.1"/>
</dbReference>
<dbReference type="AlphaFoldDB" id="A0A7G7YLM8"/>
<feature type="region of interest" description="Disordered" evidence="1">
    <location>
        <begin position="45"/>
        <end position="112"/>
    </location>
</feature>
<feature type="compositionally biased region" description="Polar residues" evidence="1">
    <location>
        <begin position="1"/>
        <end position="14"/>
    </location>
</feature>
<gene>
    <name evidence="3" type="ORF">GP473_00610</name>
</gene>
<protein>
    <recommendedName>
        <fullName evidence="2">DUF732 domain-containing protein</fullName>
    </recommendedName>
</protein>
<accession>A0A7G7YLM8</accession>
<evidence type="ECO:0000256" key="1">
    <source>
        <dbReference type="SAM" id="MobiDB-lite"/>
    </source>
</evidence>
<dbReference type="EMBL" id="CP046883">
    <property type="protein sequence ID" value="QNH95398.1"/>
    <property type="molecule type" value="Genomic_DNA"/>
</dbReference>
<feature type="compositionally biased region" description="Low complexity" evidence="1">
    <location>
        <begin position="50"/>
        <end position="65"/>
    </location>
</feature>
<organism evidence="3 4">
    <name type="scientific">Corynebacterium anserum</name>
    <dbReference type="NCBI Taxonomy" id="2684406"/>
    <lineage>
        <taxon>Bacteria</taxon>
        <taxon>Bacillati</taxon>
        <taxon>Actinomycetota</taxon>
        <taxon>Actinomycetes</taxon>
        <taxon>Mycobacteriales</taxon>
        <taxon>Corynebacteriaceae</taxon>
        <taxon>Corynebacterium</taxon>
    </lineage>
</organism>
<sequence length="196" mass="20387">MSFNTLRVRTSALSNRHPHRRAARGMVSVIAASSLLGLTACGDDSTVDNSQSAPSVPSVSKPADATESQSSESKKDNTSEDTANHGGSLPQDSGAEEVEDVPGGTSRSEQDNDYLKRLKDGGIDLGTVQGAQQPGGVEDQLIAVAHGYCQTKAAGTPDVFTALAAGQLETQGVIKNRKAEEMQPVIADAATEAYCK</sequence>
<name>A0A7G7YLM8_9CORY</name>
<evidence type="ECO:0000313" key="3">
    <source>
        <dbReference type="EMBL" id="QNH95398.1"/>
    </source>
</evidence>
<dbReference type="Proteomes" id="UP000515275">
    <property type="component" value="Chromosome"/>
</dbReference>
<dbReference type="KEGG" id="cans:GP473_00610"/>
<evidence type="ECO:0000313" key="4">
    <source>
        <dbReference type="Proteomes" id="UP000515275"/>
    </source>
</evidence>
<keyword evidence="4" id="KW-1185">Reference proteome</keyword>
<feature type="domain" description="DUF732" evidence="2">
    <location>
        <begin position="111"/>
        <end position="195"/>
    </location>
</feature>
<evidence type="ECO:0000259" key="2">
    <source>
        <dbReference type="Pfam" id="PF05305"/>
    </source>
</evidence>
<proteinExistence type="predicted"/>
<dbReference type="InterPro" id="IPR007969">
    <property type="entry name" value="DUF732"/>
</dbReference>
<dbReference type="Pfam" id="PF05305">
    <property type="entry name" value="DUF732"/>
    <property type="match status" value="1"/>
</dbReference>
<reference evidence="3 4" key="1">
    <citation type="submission" date="2019-12" db="EMBL/GenBank/DDBJ databases">
        <title>Corynebacterium sp. nov., isolated from feces of the Anser Albifrons in China.</title>
        <authorList>
            <person name="Liu Q."/>
        </authorList>
    </citation>
    <scope>NUCLEOTIDE SEQUENCE [LARGE SCALE GENOMIC DNA]</scope>
    <source>
        <strain evidence="3 4">23H37-10</strain>
    </source>
</reference>
<feature type="region of interest" description="Disordered" evidence="1">
    <location>
        <begin position="1"/>
        <end position="22"/>
    </location>
</feature>